<proteinExistence type="predicted"/>
<feature type="coiled-coil region" evidence="1">
    <location>
        <begin position="330"/>
        <end position="527"/>
    </location>
</feature>
<name>A0ABR0RGE8_9EURO</name>
<sequence>MWASKHAPEAAGDGQAINIILTGNKCQQSVSRAAFAEICPTLKDHVHMNPETNEASVAIPGISQKALDLIATFVDTRIYGSISETDKGSSDREMVALCVTHLEVYLAAGLVPLPSLRSPALDTFTWNLAQLIEIGTLPQVVARIVEKVSLTTPTNDEINERILKDAVARQEQVQKNGFLVKVLEQKYTWMWRLTVNSEMEAPETNGHDTNGRAAEQEAPLCKAREVEVELAQKLGDARKAAAETTEQLEDARKRNLLLGQNCDTATAAMKLAQEDAAKAKSELARVKVQVEDSRKENQTLAGLQAENMALKSVAQENTSSAANRRSVMLQKELESLKTQHKKELKAVKARTLELKHALQDKQDHLNAQFEVVDKLEKRMEKQAERDMEKLKADHVAEVESLQGRLDDLQQKYEALEAAKVTEASQRQDVIQNLDDQIGDLQGDLDAKESALQECQANTQTLYSQINDLSKQLKQCKIDNHKLTSEAKSTNYAKDAAESALEHARQDYKQLNDDYANIYHEYECVKDEHDKVKTIIDSLKALKNLV</sequence>
<dbReference type="RefSeq" id="XP_064727777.1">
    <property type="nucleotide sequence ID" value="XM_064876470.1"/>
</dbReference>
<dbReference type="Proteomes" id="UP001334248">
    <property type="component" value="Unassembled WGS sequence"/>
</dbReference>
<organism evidence="2 3">
    <name type="scientific">Knufia obscura</name>
    <dbReference type="NCBI Taxonomy" id="1635080"/>
    <lineage>
        <taxon>Eukaryota</taxon>
        <taxon>Fungi</taxon>
        <taxon>Dikarya</taxon>
        <taxon>Ascomycota</taxon>
        <taxon>Pezizomycotina</taxon>
        <taxon>Eurotiomycetes</taxon>
        <taxon>Chaetothyriomycetidae</taxon>
        <taxon>Chaetothyriales</taxon>
        <taxon>Trichomeriaceae</taxon>
        <taxon>Knufia</taxon>
    </lineage>
</organism>
<comment type="caution">
    <text evidence="2">The sequence shown here is derived from an EMBL/GenBank/DDBJ whole genome shotgun (WGS) entry which is preliminary data.</text>
</comment>
<keyword evidence="3" id="KW-1185">Reference proteome</keyword>
<reference evidence="2 3" key="1">
    <citation type="journal article" date="2023" name="Res Sq">
        <title>Genomic and morphological characterization of Knufia obscura isolated from the Mars 2020 spacecraft assembly facility.</title>
        <authorList>
            <person name="Chander A.M."/>
            <person name="Teixeira M.M."/>
            <person name="Singh N.K."/>
            <person name="Williams M.P."/>
            <person name="Parker C.W."/>
            <person name="Leo P."/>
            <person name="Stajich J.E."/>
            <person name="Torok T."/>
            <person name="Tighe S."/>
            <person name="Mason C.E."/>
            <person name="Venkateswaran K."/>
        </authorList>
    </citation>
    <scope>NUCLEOTIDE SEQUENCE [LARGE SCALE GENOMIC DNA]</scope>
    <source>
        <strain evidence="2 3">CCFEE 5817</strain>
    </source>
</reference>
<accession>A0ABR0RGE8</accession>
<dbReference type="Gene3D" id="1.10.287.1490">
    <property type="match status" value="1"/>
</dbReference>
<gene>
    <name evidence="2" type="ORF">PMZ80_008067</name>
</gene>
<protein>
    <submittedName>
        <fullName evidence="2">Uncharacterized protein</fullName>
    </submittedName>
</protein>
<dbReference type="EMBL" id="JAVHJV010000010">
    <property type="protein sequence ID" value="KAK5939687.1"/>
    <property type="molecule type" value="Genomic_DNA"/>
</dbReference>
<evidence type="ECO:0000256" key="1">
    <source>
        <dbReference type="SAM" id="Coils"/>
    </source>
</evidence>
<feature type="coiled-coil region" evidence="1">
    <location>
        <begin position="234"/>
        <end position="296"/>
    </location>
</feature>
<evidence type="ECO:0000313" key="3">
    <source>
        <dbReference type="Proteomes" id="UP001334248"/>
    </source>
</evidence>
<keyword evidence="1" id="KW-0175">Coiled coil</keyword>
<dbReference type="GeneID" id="90001516"/>
<evidence type="ECO:0000313" key="2">
    <source>
        <dbReference type="EMBL" id="KAK5939687.1"/>
    </source>
</evidence>